<keyword evidence="1" id="KW-0677">Repeat</keyword>
<dbReference type="AlphaFoldDB" id="A0A9W8JD80"/>
<dbReference type="Proteomes" id="UP001140091">
    <property type="component" value="Unassembled WGS sequence"/>
</dbReference>
<organism evidence="3 4">
    <name type="scientific">Candolleomyces eurysporus</name>
    <dbReference type="NCBI Taxonomy" id="2828524"/>
    <lineage>
        <taxon>Eukaryota</taxon>
        <taxon>Fungi</taxon>
        <taxon>Dikarya</taxon>
        <taxon>Basidiomycota</taxon>
        <taxon>Agaricomycotina</taxon>
        <taxon>Agaricomycetes</taxon>
        <taxon>Agaricomycetidae</taxon>
        <taxon>Agaricales</taxon>
        <taxon>Agaricineae</taxon>
        <taxon>Psathyrellaceae</taxon>
        <taxon>Candolleomyces</taxon>
    </lineage>
</organism>
<dbReference type="Pfam" id="PF24883">
    <property type="entry name" value="NPHP3_N"/>
    <property type="match status" value="2"/>
</dbReference>
<feature type="domain" description="Nephrocystin 3-like N-terminal" evidence="2">
    <location>
        <begin position="66"/>
        <end position="193"/>
    </location>
</feature>
<proteinExistence type="predicted"/>
<evidence type="ECO:0000259" key="2">
    <source>
        <dbReference type="Pfam" id="PF24883"/>
    </source>
</evidence>
<reference evidence="3" key="1">
    <citation type="submission" date="2022-06" db="EMBL/GenBank/DDBJ databases">
        <title>Genome Sequence of Candolleomyces eurysporus.</title>
        <authorList>
            <person name="Buettner E."/>
        </authorList>
    </citation>
    <scope>NUCLEOTIDE SEQUENCE</scope>
    <source>
        <strain evidence="3">VTCC 930004</strain>
    </source>
</reference>
<gene>
    <name evidence="3" type="ORF">H1R20_g8423</name>
</gene>
<dbReference type="InterPro" id="IPR027417">
    <property type="entry name" value="P-loop_NTPase"/>
</dbReference>
<comment type="caution">
    <text evidence="3">The sequence shown here is derived from an EMBL/GenBank/DDBJ whole genome shotgun (WGS) entry which is preliminary data.</text>
</comment>
<dbReference type="PANTHER" id="PTHR10039">
    <property type="entry name" value="AMELOGENIN"/>
    <property type="match status" value="1"/>
</dbReference>
<dbReference type="InterPro" id="IPR056884">
    <property type="entry name" value="NPHP3-like_N"/>
</dbReference>
<dbReference type="OrthoDB" id="3007115at2759"/>
<feature type="domain" description="Nephrocystin 3-like N-terminal" evidence="2">
    <location>
        <begin position="636"/>
        <end position="808"/>
    </location>
</feature>
<dbReference type="PANTHER" id="PTHR10039:SF14">
    <property type="entry name" value="NACHT DOMAIN-CONTAINING PROTEIN"/>
    <property type="match status" value="1"/>
</dbReference>
<feature type="non-terminal residue" evidence="3">
    <location>
        <position position="1"/>
    </location>
</feature>
<keyword evidence="4" id="KW-1185">Reference proteome</keyword>
<protein>
    <recommendedName>
        <fullName evidence="2">Nephrocystin 3-like N-terminal domain-containing protein</fullName>
    </recommendedName>
</protein>
<accession>A0A9W8JD80</accession>
<sequence length="1045" mass="118270">MAAKIFDRAQDFRIDNFQVFELEAQAAAGAIYDSAECCDAPKCHPDTRVAVQDDLYSWIVDGEPDQPKKIKWVTGPAGTGKTAIMGSLSERCEAGGVLAATFFFASWSASIGRRRKTALVTTLAHQLARYDPDLREEISKAIDANSDIFNKRLHTQMEVLVLGPLQKIAHHRDRPSLRGAIIIDGVDECEAEQYHDTTATGSKFESLLARTNDQDQLEILQVLQKASLDPSFPFRIIIASRPERVFREFFDPETSPAPFAQKLDLHEEYNADADITLFLEAQFNRLRRRHGLLSSWPPPGTIQTLVKNASGQFIYAATVIRYLDKGQREPPKALLEAILKMNATRKATSNPLKQLDALYSHILESSPDPPLSIRWIRTIEWFCAGTFVSIRTMCVASTINLLLQTDQESNEAEHLLGNLHSLIQVPPPRDQATTRYKFYHRSLIDFIKDDERCGKLHFAWDDFLVFIWDRFIRACARGCNATQLSFPDTFLQFLARLPIDSVMWGGAYSKILPAPASADWWVSLAITRNEDRSLWKLFECVHYSPKSLLSPFLYFTLCMARNFDRAHDFHIDNFQVFSGNPWANPLDRLKAEIAAGAIHDSRERCDAPKCHPDTRVAVQDDLYSWIVDGDEEPDRPKKIKWVTGPAGTGKTAVMGSLSERCKSGGVLAATFFFASWSASIGRRRKTALVATIAHQLARYHPDLRDEISKAVDANSDVFDKNLHTQMEVLVLGPLQEIARHPDRPVLRGAIIIDGLDECEAEQYHDTTISNARGKLARKDADDQIEILQVLQAASSDSSFPFRIIIASRPERVFREFFDPENTPITFAHKLDLHEEYNADADITLFLEAQFNRLRRRYQLPSSWPPLGVIQTLVRNASGQFIYAATVIRVLDSGRREPPKVLLEAILKMETTRTTASNPLEQLDALYSHILESSPEPPLSIRWIQTISWYSTHEDNSILNLSVASNINLLLQTDPDGNEAEHLLGNLHSLIKIPPSDQVPARYDFYHKSLIDFLEDSHRCGKLYVKWADIQTFVWDRFIRASAMQI</sequence>
<evidence type="ECO:0000256" key="1">
    <source>
        <dbReference type="ARBA" id="ARBA00022737"/>
    </source>
</evidence>
<evidence type="ECO:0000313" key="3">
    <source>
        <dbReference type="EMBL" id="KAJ2928735.1"/>
    </source>
</evidence>
<dbReference type="EMBL" id="JANBPK010000920">
    <property type="protein sequence ID" value="KAJ2928735.1"/>
    <property type="molecule type" value="Genomic_DNA"/>
</dbReference>
<name>A0A9W8JD80_9AGAR</name>
<dbReference type="SUPFAM" id="SSF52540">
    <property type="entry name" value="P-loop containing nucleoside triphosphate hydrolases"/>
    <property type="match status" value="2"/>
</dbReference>
<evidence type="ECO:0000313" key="4">
    <source>
        <dbReference type="Proteomes" id="UP001140091"/>
    </source>
</evidence>